<comment type="caution">
    <text evidence="8">The sequence shown here is derived from an EMBL/GenBank/DDBJ whole genome shotgun (WGS) entry which is preliminary data.</text>
</comment>
<reference evidence="8" key="1">
    <citation type="submission" date="2017-05" db="EMBL/GenBank/DDBJ databases">
        <authorList>
            <person name="Imhoff J.F."/>
            <person name="Rahn T."/>
            <person name="Kuenzel S."/>
            <person name="Neulinger S.C."/>
        </authorList>
    </citation>
    <scope>NUCLEOTIDE SEQUENCE</scope>
    <source>
        <strain evidence="8">LMG 28126</strain>
    </source>
</reference>
<evidence type="ECO:0000256" key="4">
    <source>
        <dbReference type="ARBA" id="ARBA00022692"/>
    </source>
</evidence>
<keyword evidence="9" id="KW-1185">Reference proteome</keyword>
<accession>A0A934TIA6</accession>
<evidence type="ECO:0000256" key="7">
    <source>
        <dbReference type="SAM" id="Phobius"/>
    </source>
</evidence>
<gene>
    <name evidence="8" type="ORF">CCR87_01600</name>
</gene>
<keyword evidence="4 7" id="KW-0812">Transmembrane</keyword>
<evidence type="ECO:0000313" key="8">
    <source>
        <dbReference type="EMBL" id="MBK5926061.1"/>
    </source>
</evidence>
<dbReference type="AlphaFoldDB" id="A0A934TIA6"/>
<dbReference type="Proteomes" id="UP000706333">
    <property type="component" value="Unassembled WGS sequence"/>
</dbReference>
<evidence type="ECO:0000256" key="6">
    <source>
        <dbReference type="ARBA" id="ARBA00023136"/>
    </source>
</evidence>
<evidence type="ECO:0000256" key="2">
    <source>
        <dbReference type="ARBA" id="ARBA00022448"/>
    </source>
</evidence>
<feature type="transmembrane region" description="Helical" evidence="7">
    <location>
        <begin position="57"/>
        <end position="84"/>
    </location>
</feature>
<evidence type="ECO:0000256" key="5">
    <source>
        <dbReference type="ARBA" id="ARBA00022989"/>
    </source>
</evidence>
<dbReference type="Gene3D" id="1.10.3720.10">
    <property type="entry name" value="MetI-like"/>
    <property type="match status" value="1"/>
</dbReference>
<feature type="transmembrane region" description="Helical" evidence="7">
    <location>
        <begin position="12"/>
        <end position="37"/>
    </location>
</feature>
<organism evidence="8 9">
    <name type="scientific">Rhodobaculum claviforme</name>
    <dbReference type="NCBI Taxonomy" id="1549854"/>
    <lineage>
        <taxon>Bacteria</taxon>
        <taxon>Pseudomonadati</taxon>
        <taxon>Pseudomonadota</taxon>
        <taxon>Alphaproteobacteria</taxon>
        <taxon>Rhodobacterales</taxon>
        <taxon>Paracoccaceae</taxon>
        <taxon>Rhodobaculum</taxon>
    </lineage>
</organism>
<keyword evidence="3" id="KW-1003">Cell membrane</keyword>
<feature type="non-terminal residue" evidence="8">
    <location>
        <position position="1"/>
    </location>
</feature>
<keyword evidence="6 7" id="KW-0472">Membrane</keyword>
<evidence type="ECO:0008006" key="10">
    <source>
        <dbReference type="Google" id="ProtNLM"/>
    </source>
</evidence>
<evidence type="ECO:0000256" key="1">
    <source>
        <dbReference type="ARBA" id="ARBA00004651"/>
    </source>
</evidence>
<evidence type="ECO:0000256" key="3">
    <source>
        <dbReference type="ARBA" id="ARBA00022475"/>
    </source>
</evidence>
<protein>
    <recommendedName>
        <fullName evidence="10">ABC transporter permease</fullName>
    </recommendedName>
</protein>
<comment type="subcellular location">
    <subcellularLocation>
        <location evidence="1">Cell membrane</location>
        <topology evidence="1">Multi-pass membrane protein</topology>
    </subcellularLocation>
</comment>
<dbReference type="PANTHER" id="PTHR30183">
    <property type="entry name" value="MOLYBDENUM TRANSPORT SYSTEM PERMEASE PROTEIN MODB"/>
    <property type="match status" value="1"/>
</dbReference>
<evidence type="ECO:0000313" key="9">
    <source>
        <dbReference type="Proteomes" id="UP000706333"/>
    </source>
</evidence>
<dbReference type="PANTHER" id="PTHR30183:SF6">
    <property type="entry name" value="INNER MEMBRANE ABC TRANSPORTER PERMEASE PROTEIN YNJC"/>
    <property type="match status" value="1"/>
</dbReference>
<dbReference type="InterPro" id="IPR035906">
    <property type="entry name" value="MetI-like_sf"/>
</dbReference>
<name>A0A934TIA6_9RHOB</name>
<reference evidence="8" key="2">
    <citation type="journal article" date="2020" name="Microorganisms">
        <title>Osmotic Adaptation and Compatible Solute Biosynthesis of Phototrophic Bacteria as Revealed from Genome Analyses.</title>
        <authorList>
            <person name="Imhoff J.F."/>
            <person name="Rahn T."/>
            <person name="Kunzel S."/>
            <person name="Keller A."/>
            <person name="Neulinger S.C."/>
        </authorList>
    </citation>
    <scope>NUCLEOTIDE SEQUENCE</scope>
    <source>
        <strain evidence="8">LMG 28126</strain>
    </source>
</reference>
<keyword evidence="5 7" id="KW-1133">Transmembrane helix</keyword>
<dbReference type="GO" id="GO:0005886">
    <property type="term" value="C:plasma membrane"/>
    <property type="evidence" value="ECO:0007669"/>
    <property type="project" value="UniProtKB-SubCell"/>
</dbReference>
<keyword evidence="2" id="KW-0813">Transport</keyword>
<dbReference type="SUPFAM" id="SSF161098">
    <property type="entry name" value="MetI-like"/>
    <property type="match status" value="1"/>
</dbReference>
<sequence>LWAVRLPMLLRPVLTAAAVGFAVSVAQYLPTLLIGAGRVATLTTEAVGLASGANRRVIGAAAIAQMALPMLGFGLALAVPALVFRNRRGMAV</sequence>
<dbReference type="EMBL" id="NHSD01000090">
    <property type="protein sequence ID" value="MBK5926061.1"/>
    <property type="molecule type" value="Genomic_DNA"/>
</dbReference>
<proteinExistence type="predicted"/>